<protein>
    <submittedName>
        <fullName evidence="2">Uncharacterized protein</fullName>
    </submittedName>
</protein>
<sequence length="152" mass="17366">MDDSSNFREKGYPISDELWKVLVCNKPLKDAEVLYKREAILHFISIGIDIVRGDGRILGYNAKNDRFYDSMQYMGQENHGPMNHLAKIVAQGIAGMFIFGLTGVAARYFLWKNNLPMTPAMMEFMPLPVRLEYLEKEAARMDSINAAEIKNN</sequence>
<evidence type="ECO:0000256" key="1">
    <source>
        <dbReference type="SAM" id="Phobius"/>
    </source>
</evidence>
<dbReference type="AlphaFoldDB" id="A0A9E8NBC2"/>
<evidence type="ECO:0000313" key="3">
    <source>
        <dbReference type="Proteomes" id="UP001164653"/>
    </source>
</evidence>
<organism evidence="2 3">
    <name type="scientific">Dyadobacter pollutisoli</name>
    <dbReference type="NCBI Taxonomy" id="2910158"/>
    <lineage>
        <taxon>Bacteria</taxon>
        <taxon>Pseudomonadati</taxon>
        <taxon>Bacteroidota</taxon>
        <taxon>Cytophagia</taxon>
        <taxon>Cytophagales</taxon>
        <taxon>Spirosomataceae</taxon>
        <taxon>Dyadobacter</taxon>
    </lineage>
</organism>
<feature type="transmembrane region" description="Helical" evidence="1">
    <location>
        <begin position="88"/>
        <end position="110"/>
    </location>
</feature>
<dbReference type="KEGG" id="dpf:ON006_29665"/>
<dbReference type="RefSeq" id="WP_244822246.1">
    <property type="nucleotide sequence ID" value="NZ_CP112998.1"/>
</dbReference>
<keyword evidence="1" id="KW-0472">Membrane</keyword>
<gene>
    <name evidence="2" type="ORF">ON006_29665</name>
</gene>
<reference evidence="2" key="1">
    <citation type="submission" date="2022-11" db="EMBL/GenBank/DDBJ databases">
        <title>Dyadobacter pollutisoli sp. nov., isolated from plastic dumped soil.</title>
        <authorList>
            <person name="Kim J.M."/>
            <person name="Kim K.R."/>
            <person name="Lee J.K."/>
            <person name="Hao L."/>
            <person name="Jeon C.O."/>
        </authorList>
    </citation>
    <scope>NUCLEOTIDE SEQUENCE</scope>
    <source>
        <strain evidence="2">U1</strain>
    </source>
</reference>
<keyword evidence="1" id="KW-0812">Transmembrane</keyword>
<keyword evidence="3" id="KW-1185">Reference proteome</keyword>
<dbReference type="EMBL" id="CP112998">
    <property type="protein sequence ID" value="WAC11886.1"/>
    <property type="molecule type" value="Genomic_DNA"/>
</dbReference>
<accession>A0A9E8NBC2</accession>
<evidence type="ECO:0000313" key="2">
    <source>
        <dbReference type="EMBL" id="WAC11886.1"/>
    </source>
</evidence>
<name>A0A9E8NBC2_9BACT</name>
<dbReference type="Proteomes" id="UP001164653">
    <property type="component" value="Chromosome"/>
</dbReference>
<proteinExistence type="predicted"/>
<keyword evidence="1" id="KW-1133">Transmembrane helix</keyword>